<organism evidence="2 3">
    <name type="scientific">Actinomyces oris</name>
    <dbReference type="NCBI Taxonomy" id="544580"/>
    <lineage>
        <taxon>Bacteria</taxon>
        <taxon>Bacillati</taxon>
        <taxon>Actinomycetota</taxon>
        <taxon>Actinomycetes</taxon>
        <taxon>Actinomycetales</taxon>
        <taxon>Actinomycetaceae</taxon>
        <taxon>Actinomyces</taxon>
    </lineage>
</organism>
<evidence type="ECO:0000313" key="3">
    <source>
        <dbReference type="Proteomes" id="UP000186471"/>
    </source>
</evidence>
<protein>
    <submittedName>
        <fullName evidence="2">Uncharacterized protein</fullName>
    </submittedName>
</protein>
<accession>A0A1Q8VJC1</accession>
<evidence type="ECO:0000313" key="2">
    <source>
        <dbReference type="EMBL" id="OLO48187.1"/>
    </source>
</evidence>
<keyword evidence="1" id="KW-1133">Transmembrane helix</keyword>
<comment type="caution">
    <text evidence="2">The sequence shown here is derived from an EMBL/GenBank/DDBJ whole genome shotgun (WGS) entry which is preliminary data.</text>
</comment>
<dbReference type="Proteomes" id="UP000186471">
    <property type="component" value="Unassembled WGS sequence"/>
</dbReference>
<gene>
    <name evidence="2" type="ORF">BKH31_02865</name>
</gene>
<proteinExistence type="predicted"/>
<dbReference type="EMBL" id="MSKK01000008">
    <property type="protein sequence ID" value="OLO48187.1"/>
    <property type="molecule type" value="Genomic_DNA"/>
</dbReference>
<dbReference type="AlphaFoldDB" id="A0A1Q8VJC1"/>
<dbReference type="RefSeq" id="WP_075410985.1">
    <property type="nucleotide sequence ID" value="NZ_MSKK01000008.1"/>
</dbReference>
<keyword evidence="1" id="KW-0812">Transmembrane</keyword>
<sequence length="92" mass="9494">MNNYDPGISPNWTFFPFMDSLKNAAGGWQAMGLIFVAALLIASALALAGGHVWDHGRSTQLGKAGIISAFAGAALIGAAPHAVAFFANMGLF</sequence>
<reference evidence="2 3" key="1">
    <citation type="submission" date="2016-12" db="EMBL/GenBank/DDBJ databases">
        <title>Genomic comparison of strains in the 'Actinomyces naeslundii' group.</title>
        <authorList>
            <person name="Mughal S.R."/>
            <person name="Do T."/>
            <person name="Gilbert S.C."/>
            <person name="Witherden E.A."/>
            <person name="Didelot X."/>
            <person name="Beighton D."/>
        </authorList>
    </citation>
    <scope>NUCLEOTIDE SEQUENCE [LARGE SCALE GENOMIC DNA]</scope>
    <source>
        <strain evidence="2 3">R21091</strain>
    </source>
</reference>
<evidence type="ECO:0000256" key="1">
    <source>
        <dbReference type="SAM" id="Phobius"/>
    </source>
</evidence>
<feature type="transmembrane region" description="Helical" evidence="1">
    <location>
        <begin position="28"/>
        <end position="53"/>
    </location>
</feature>
<feature type="transmembrane region" description="Helical" evidence="1">
    <location>
        <begin position="65"/>
        <end position="87"/>
    </location>
</feature>
<name>A0A1Q8VJC1_9ACTO</name>
<dbReference type="OrthoDB" id="3261031at2"/>
<keyword evidence="1" id="KW-0472">Membrane</keyword>